<keyword evidence="12" id="KW-1185">Reference proteome</keyword>
<name>A0A0T6AT34_9SCAR</name>
<sequence length="312" mass="35258">GMSEIIEKLRRLDAYPKTPEDFNIKTFGGAAITIISVIIMSMLFWIELMNYLTPNVTEELFVDTSRSPNIKINLDVIVPTVSCDFLALDAMDSSGEQHLQIDHNIYKRRLDLEGNPIEDPKKEDITIKSKESQVAVINKTECGSCYGAALDPNRCCNTCEDVREAYRERQWAFPPNPENISQCRDEHFNEKMQSAFKQGCQVYGSLIVNRVSGSFHIAPGKSFTINHVHVHDVQPFPSTAFNTSHKIRHLSFGTSIDSATHNPLKDTYAVATEGSTMFQYYIKIVPTFYVKKDGTIIHSNQFSVTKHNKVIS</sequence>
<dbReference type="InterPro" id="IPR012936">
    <property type="entry name" value="Erv_C"/>
</dbReference>
<reference evidence="11 12" key="1">
    <citation type="submission" date="2015-09" db="EMBL/GenBank/DDBJ databases">
        <title>Draft genome of the scarab beetle Oryctes borbonicus.</title>
        <authorList>
            <person name="Meyer J.M."/>
            <person name="Markov G.V."/>
            <person name="Baskaran P."/>
            <person name="Herrmann M."/>
            <person name="Sommer R.J."/>
            <person name="Roedelsperger C."/>
        </authorList>
    </citation>
    <scope>NUCLEOTIDE SEQUENCE [LARGE SCALE GENOMIC DNA]</scope>
    <source>
        <strain evidence="11">OB123</strain>
        <tissue evidence="11">Whole animal</tissue>
    </source>
</reference>
<dbReference type="GO" id="GO:0006890">
    <property type="term" value="P:retrograde vesicle-mediated transport, Golgi to endoplasmic reticulum"/>
    <property type="evidence" value="ECO:0007669"/>
    <property type="project" value="TreeGrafter"/>
</dbReference>
<feature type="non-terminal residue" evidence="11">
    <location>
        <position position="1"/>
    </location>
</feature>
<evidence type="ECO:0000256" key="8">
    <source>
        <dbReference type="SAM" id="Phobius"/>
    </source>
</evidence>
<accession>A0A0T6AT34</accession>
<evidence type="ECO:0000259" key="10">
    <source>
        <dbReference type="Pfam" id="PF13850"/>
    </source>
</evidence>
<dbReference type="Pfam" id="PF07970">
    <property type="entry name" value="COPIIcoated_ERV"/>
    <property type="match status" value="1"/>
</dbReference>
<feature type="non-terminal residue" evidence="11">
    <location>
        <position position="312"/>
    </location>
</feature>
<comment type="subcellular location">
    <subcellularLocation>
        <location evidence="2">Endoplasmic reticulum-Golgi intermediate compartment membrane</location>
        <topology evidence="2">Multi-pass membrane protein</topology>
    </subcellularLocation>
    <subcellularLocation>
        <location evidence="1">Golgi apparatus</location>
        <location evidence="1">cis-Golgi network membrane</location>
        <topology evidence="1">Multi-pass membrane protein</topology>
    </subcellularLocation>
</comment>
<dbReference type="GO" id="GO:0005789">
    <property type="term" value="C:endoplasmic reticulum membrane"/>
    <property type="evidence" value="ECO:0007669"/>
    <property type="project" value="TreeGrafter"/>
</dbReference>
<feature type="transmembrane region" description="Helical" evidence="8">
    <location>
        <begin position="27"/>
        <end position="46"/>
    </location>
</feature>
<evidence type="ECO:0000256" key="7">
    <source>
        <dbReference type="ARBA" id="ARBA00040493"/>
    </source>
</evidence>
<comment type="similarity">
    <text evidence="3">Belongs to the ERGIC family.</text>
</comment>
<dbReference type="PANTHER" id="PTHR10984">
    <property type="entry name" value="ENDOPLASMIC RETICULUM-GOLGI INTERMEDIATE COMPARTMENT PROTEIN"/>
    <property type="match status" value="1"/>
</dbReference>
<protein>
    <recommendedName>
        <fullName evidence="7">Endoplasmic reticulum-Golgi intermediate compartment protein 3</fullName>
    </recommendedName>
</protein>
<proteinExistence type="inferred from homology"/>
<dbReference type="EMBL" id="LJIG01022873">
    <property type="protein sequence ID" value="KRT78291.1"/>
    <property type="molecule type" value="Genomic_DNA"/>
</dbReference>
<evidence type="ECO:0000256" key="5">
    <source>
        <dbReference type="ARBA" id="ARBA00022989"/>
    </source>
</evidence>
<evidence type="ECO:0000256" key="1">
    <source>
        <dbReference type="ARBA" id="ARBA00004257"/>
    </source>
</evidence>
<dbReference type="GO" id="GO:0006888">
    <property type="term" value="P:endoplasmic reticulum to Golgi vesicle-mediated transport"/>
    <property type="evidence" value="ECO:0007669"/>
    <property type="project" value="TreeGrafter"/>
</dbReference>
<dbReference type="Pfam" id="PF13850">
    <property type="entry name" value="ERGIC_N"/>
    <property type="match status" value="1"/>
</dbReference>
<keyword evidence="4 8" id="KW-0812">Transmembrane</keyword>
<evidence type="ECO:0000313" key="11">
    <source>
        <dbReference type="EMBL" id="KRT78291.1"/>
    </source>
</evidence>
<dbReference type="Proteomes" id="UP000051574">
    <property type="component" value="Unassembled WGS sequence"/>
</dbReference>
<evidence type="ECO:0000256" key="3">
    <source>
        <dbReference type="ARBA" id="ARBA00005648"/>
    </source>
</evidence>
<dbReference type="GO" id="GO:0000139">
    <property type="term" value="C:Golgi membrane"/>
    <property type="evidence" value="ECO:0007669"/>
    <property type="project" value="TreeGrafter"/>
</dbReference>
<comment type="caution">
    <text evidence="11">The sequence shown here is derived from an EMBL/GenBank/DDBJ whole genome shotgun (WGS) entry which is preliminary data.</text>
</comment>
<dbReference type="InterPro" id="IPR045888">
    <property type="entry name" value="Erv"/>
</dbReference>
<dbReference type="OrthoDB" id="270930at2759"/>
<dbReference type="AlphaFoldDB" id="A0A0T6AT34"/>
<evidence type="ECO:0000259" key="9">
    <source>
        <dbReference type="Pfam" id="PF07970"/>
    </source>
</evidence>
<evidence type="ECO:0000256" key="2">
    <source>
        <dbReference type="ARBA" id="ARBA00004457"/>
    </source>
</evidence>
<evidence type="ECO:0000256" key="4">
    <source>
        <dbReference type="ARBA" id="ARBA00022692"/>
    </source>
</evidence>
<gene>
    <name evidence="11" type="ORF">AMK59_7404</name>
</gene>
<keyword evidence="6 8" id="KW-0472">Membrane</keyword>
<feature type="domain" description="Endoplasmic reticulum vesicle transporter C-terminal" evidence="9">
    <location>
        <begin position="145"/>
        <end position="311"/>
    </location>
</feature>
<evidence type="ECO:0000256" key="6">
    <source>
        <dbReference type="ARBA" id="ARBA00023136"/>
    </source>
</evidence>
<feature type="domain" description="Endoplasmic reticulum vesicle transporter N-terminal" evidence="10">
    <location>
        <begin position="9"/>
        <end position="98"/>
    </location>
</feature>
<organism evidence="11 12">
    <name type="scientific">Oryctes borbonicus</name>
    <dbReference type="NCBI Taxonomy" id="1629725"/>
    <lineage>
        <taxon>Eukaryota</taxon>
        <taxon>Metazoa</taxon>
        <taxon>Ecdysozoa</taxon>
        <taxon>Arthropoda</taxon>
        <taxon>Hexapoda</taxon>
        <taxon>Insecta</taxon>
        <taxon>Pterygota</taxon>
        <taxon>Neoptera</taxon>
        <taxon>Endopterygota</taxon>
        <taxon>Coleoptera</taxon>
        <taxon>Polyphaga</taxon>
        <taxon>Scarabaeiformia</taxon>
        <taxon>Scarabaeidae</taxon>
        <taxon>Dynastinae</taxon>
        <taxon>Oryctes</taxon>
    </lineage>
</organism>
<dbReference type="InterPro" id="IPR039542">
    <property type="entry name" value="Erv_N"/>
</dbReference>
<dbReference type="GO" id="GO:0033116">
    <property type="term" value="C:endoplasmic reticulum-Golgi intermediate compartment membrane"/>
    <property type="evidence" value="ECO:0007669"/>
    <property type="project" value="UniProtKB-SubCell"/>
</dbReference>
<dbReference type="GO" id="GO:0030134">
    <property type="term" value="C:COPII-coated ER to Golgi transport vesicle"/>
    <property type="evidence" value="ECO:0007669"/>
    <property type="project" value="TreeGrafter"/>
</dbReference>
<evidence type="ECO:0000313" key="12">
    <source>
        <dbReference type="Proteomes" id="UP000051574"/>
    </source>
</evidence>
<keyword evidence="5 8" id="KW-1133">Transmembrane helix</keyword>
<dbReference type="PANTHER" id="PTHR10984:SF25">
    <property type="entry name" value="ENDOPLASMIC RETICULUM-GOLGI INTERMEDIATE COMPARTMENT PROTEIN 3"/>
    <property type="match status" value="1"/>
</dbReference>